<dbReference type="EMBL" id="VSSQ01088778">
    <property type="protein sequence ID" value="MPN35288.1"/>
    <property type="molecule type" value="Genomic_DNA"/>
</dbReference>
<dbReference type="Gene3D" id="3.90.170.10">
    <property type="entry name" value="Adenylosuccinate Synthetase, subunit A, domain 3"/>
    <property type="match status" value="1"/>
</dbReference>
<name>A0A645H8I6_9ZZZZ</name>
<dbReference type="HAMAP" id="MF_00011">
    <property type="entry name" value="Adenylosucc_synth"/>
    <property type="match status" value="1"/>
</dbReference>
<dbReference type="AlphaFoldDB" id="A0A645H8I6"/>
<dbReference type="GO" id="GO:0044208">
    <property type="term" value="P:'de novo' AMP biosynthetic process"/>
    <property type="evidence" value="ECO:0007669"/>
    <property type="project" value="TreeGrafter"/>
</dbReference>
<dbReference type="Pfam" id="PF00709">
    <property type="entry name" value="Adenylsucc_synt"/>
    <property type="match status" value="1"/>
</dbReference>
<reference evidence="1" key="1">
    <citation type="submission" date="2019-08" db="EMBL/GenBank/DDBJ databases">
        <authorList>
            <person name="Kucharzyk K."/>
            <person name="Murdoch R.W."/>
            <person name="Higgins S."/>
            <person name="Loffler F."/>
        </authorList>
    </citation>
    <scope>NUCLEOTIDE SEQUENCE</scope>
</reference>
<dbReference type="PANTHER" id="PTHR11846">
    <property type="entry name" value="ADENYLOSUCCINATE SYNTHETASE"/>
    <property type="match status" value="1"/>
</dbReference>
<dbReference type="GO" id="GO:0000166">
    <property type="term" value="F:nucleotide binding"/>
    <property type="evidence" value="ECO:0007669"/>
    <property type="project" value="InterPro"/>
</dbReference>
<dbReference type="SMART" id="SM00788">
    <property type="entry name" value="Adenylsucc_synt"/>
    <property type="match status" value="1"/>
</dbReference>
<protein>
    <submittedName>
        <fullName evidence="1">Adenylosuccinate synthetase</fullName>
        <ecNumber evidence="1">6.3.4.4</ecNumber>
    </submittedName>
</protein>
<dbReference type="GO" id="GO:0005737">
    <property type="term" value="C:cytoplasm"/>
    <property type="evidence" value="ECO:0007669"/>
    <property type="project" value="TreeGrafter"/>
</dbReference>
<dbReference type="PANTHER" id="PTHR11846:SF0">
    <property type="entry name" value="ADENYLOSUCCINATE SYNTHETASE"/>
    <property type="match status" value="1"/>
</dbReference>
<dbReference type="SUPFAM" id="SSF52540">
    <property type="entry name" value="P-loop containing nucleoside triphosphate hydrolases"/>
    <property type="match status" value="1"/>
</dbReference>
<organism evidence="1">
    <name type="scientific">bioreactor metagenome</name>
    <dbReference type="NCBI Taxonomy" id="1076179"/>
    <lineage>
        <taxon>unclassified sequences</taxon>
        <taxon>metagenomes</taxon>
        <taxon>ecological metagenomes</taxon>
    </lineage>
</organism>
<dbReference type="InterPro" id="IPR042111">
    <property type="entry name" value="Adenylosuccinate_synth_dom3"/>
</dbReference>
<proteinExistence type="inferred from homology"/>
<dbReference type="GO" id="GO:0004019">
    <property type="term" value="F:adenylosuccinate synthase activity"/>
    <property type="evidence" value="ECO:0007669"/>
    <property type="project" value="UniProtKB-EC"/>
</dbReference>
<gene>
    <name evidence="1" type="primary">purA_46</name>
    <name evidence="1" type="ORF">SDC9_182785</name>
</gene>
<dbReference type="GO" id="GO:0046040">
    <property type="term" value="P:IMP metabolic process"/>
    <property type="evidence" value="ECO:0007669"/>
    <property type="project" value="TreeGrafter"/>
</dbReference>
<dbReference type="InterPro" id="IPR027417">
    <property type="entry name" value="P-loop_NTPase"/>
</dbReference>
<accession>A0A645H8I6</accession>
<dbReference type="InterPro" id="IPR001114">
    <property type="entry name" value="Adenylosuccinate_synthetase"/>
</dbReference>
<dbReference type="EC" id="6.3.4.4" evidence="1"/>
<comment type="caution">
    <text evidence="1">The sequence shown here is derived from an EMBL/GenBank/DDBJ whole genome shotgun (WGS) entry which is preliminary data.</text>
</comment>
<keyword evidence="1" id="KW-0436">Ligase</keyword>
<sequence length="102" mass="11603">MAITRLDILDNLKTLKICVGYKYNGQILDEFPASLKVLDKVEPVYEEMPGWETDISSVRKYEDLPVNAKKYLERLSEVAGIKIGIVSVGPGREQTMILHEMF</sequence>
<evidence type="ECO:0000313" key="1">
    <source>
        <dbReference type="EMBL" id="MPN35288.1"/>
    </source>
</evidence>